<organism evidence="4 5">
    <name type="scientific">Cladonia borealis</name>
    <dbReference type="NCBI Taxonomy" id="184061"/>
    <lineage>
        <taxon>Eukaryota</taxon>
        <taxon>Fungi</taxon>
        <taxon>Dikarya</taxon>
        <taxon>Ascomycota</taxon>
        <taxon>Pezizomycotina</taxon>
        <taxon>Lecanoromycetes</taxon>
        <taxon>OSLEUM clade</taxon>
        <taxon>Lecanoromycetidae</taxon>
        <taxon>Lecanorales</taxon>
        <taxon>Lecanorineae</taxon>
        <taxon>Cladoniaceae</taxon>
        <taxon>Cladonia</taxon>
    </lineage>
</organism>
<sequence length="176" mass="18466">MQLVKVFQVALLVTSQAIAAPITESELLNPNAAYDLIKRADPAPEAYTLENVQDAYNALVSNGNKPVSQQPMAGTRAYPRQYGSGSNAPTDASVVAALNAISGCETGQAGMKFFEFPLDMTVFTGGPQGSQGPDRVVAISPNPGQGGTRTYTYCLAMTHRGGTSPTDPSFFPCTNA</sequence>
<protein>
    <submittedName>
        <fullName evidence="4">Uncharacterized protein</fullName>
    </submittedName>
</protein>
<dbReference type="Proteomes" id="UP001166286">
    <property type="component" value="Unassembled WGS sequence"/>
</dbReference>
<dbReference type="GO" id="GO:0003723">
    <property type="term" value="F:RNA binding"/>
    <property type="evidence" value="ECO:0007669"/>
    <property type="project" value="InterPro"/>
</dbReference>
<gene>
    <name evidence="4" type="ORF">JMJ35_002395</name>
</gene>
<dbReference type="Gene3D" id="3.10.450.30">
    <property type="entry name" value="Microbial ribonucleases"/>
    <property type="match status" value="1"/>
</dbReference>
<dbReference type="GO" id="GO:0004540">
    <property type="term" value="F:RNA nuclease activity"/>
    <property type="evidence" value="ECO:0007669"/>
    <property type="project" value="InterPro"/>
</dbReference>
<dbReference type="InterPro" id="IPR016191">
    <property type="entry name" value="Ribonuclease/ribotoxin"/>
</dbReference>
<feature type="signal peptide" evidence="3">
    <location>
        <begin position="1"/>
        <end position="19"/>
    </location>
</feature>
<dbReference type="SUPFAM" id="SSF53933">
    <property type="entry name" value="Microbial ribonucleases"/>
    <property type="match status" value="1"/>
</dbReference>
<evidence type="ECO:0000256" key="3">
    <source>
        <dbReference type="SAM" id="SignalP"/>
    </source>
</evidence>
<keyword evidence="5" id="KW-1185">Reference proteome</keyword>
<evidence type="ECO:0000313" key="5">
    <source>
        <dbReference type="Proteomes" id="UP001166286"/>
    </source>
</evidence>
<dbReference type="GO" id="GO:0016787">
    <property type="term" value="F:hydrolase activity"/>
    <property type="evidence" value="ECO:0007669"/>
    <property type="project" value="UniProtKB-KW"/>
</dbReference>
<keyword evidence="3" id="KW-0732">Signal</keyword>
<evidence type="ECO:0000256" key="1">
    <source>
        <dbReference type="ARBA" id="ARBA00022722"/>
    </source>
</evidence>
<reference evidence="4" key="1">
    <citation type="submission" date="2023-03" db="EMBL/GenBank/DDBJ databases">
        <title>Complete genome of Cladonia borealis.</title>
        <authorList>
            <person name="Park H."/>
        </authorList>
    </citation>
    <scope>NUCLEOTIDE SEQUENCE</scope>
    <source>
        <strain evidence="4">ANT050790</strain>
    </source>
</reference>
<accession>A0AA39R7R5</accession>
<evidence type="ECO:0000313" key="4">
    <source>
        <dbReference type="EMBL" id="KAK0515016.1"/>
    </source>
</evidence>
<keyword evidence="1" id="KW-0540">Nuclease</keyword>
<evidence type="ECO:0000256" key="2">
    <source>
        <dbReference type="ARBA" id="ARBA00022801"/>
    </source>
</evidence>
<dbReference type="EMBL" id="JAFEKC020000004">
    <property type="protein sequence ID" value="KAK0515016.1"/>
    <property type="molecule type" value="Genomic_DNA"/>
</dbReference>
<feature type="chain" id="PRO_5041285083" evidence="3">
    <location>
        <begin position="20"/>
        <end position="176"/>
    </location>
</feature>
<keyword evidence="2" id="KW-0378">Hydrolase</keyword>
<proteinExistence type="predicted"/>
<name>A0AA39R7R5_9LECA</name>
<comment type="caution">
    <text evidence="4">The sequence shown here is derived from an EMBL/GenBank/DDBJ whole genome shotgun (WGS) entry which is preliminary data.</text>
</comment>
<dbReference type="AlphaFoldDB" id="A0AA39R7R5"/>